<evidence type="ECO:0000313" key="15">
    <source>
        <dbReference type="Proteomes" id="UP000183104"/>
    </source>
</evidence>
<dbReference type="PROSITE" id="PS51201">
    <property type="entry name" value="RCK_N"/>
    <property type="match status" value="1"/>
</dbReference>
<dbReference type="GO" id="GO:1902600">
    <property type="term" value="P:proton transmembrane transport"/>
    <property type="evidence" value="ECO:0007669"/>
    <property type="project" value="InterPro"/>
</dbReference>
<evidence type="ECO:0000256" key="11">
    <source>
        <dbReference type="SAM" id="Phobius"/>
    </source>
</evidence>
<dbReference type="InterPro" id="IPR006153">
    <property type="entry name" value="Cation/H_exchanger_TM"/>
</dbReference>
<keyword evidence="6 11" id="KW-0812">Transmembrane</keyword>
<feature type="transmembrane region" description="Helical" evidence="11">
    <location>
        <begin position="86"/>
        <end position="108"/>
    </location>
</feature>
<keyword evidence="9" id="KW-0406">Ion transport</keyword>
<feature type="transmembrane region" description="Helical" evidence="11">
    <location>
        <begin position="215"/>
        <end position="233"/>
    </location>
</feature>
<keyword evidence="15" id="KW-1185">Reference proteome</keyword>
<accession>A0A0P9C3J0</accession>
<dbReference type="FunFam" id="3.40.50.720:FF:000036">
    <property type="entry name" value="Glutathione-regulated potassium-efflux system protein KefB"/>
    <property type="match status" value="1"/>
</dbReference>
<feature type="transmembrane region" description="Helical" evidence="11">
    <location>
        <begin position="177"/>
        <end position="203"/>
    </location>
</feature>
<evidence type="ECO:0000256" key="4">
    <source>
        <dbReference type="ARBA" id="ARBA00022449"/>
    </source>
</evidence>
<sequence length="659" mass="71073">MQIHPLQDFLVLLALAVVAVALLRRAHLPPVLGYLLAGVLAGPHGLGWIHESAALELLAEIGVVFLLFTIGLEFSLPQFLAMRRTVVGLGGAQVVLGTAAGTGIALLYGVSWEGAVVVGGALALSSTAIVVKQLADQLELQSRHGRTAVGILLFQDLAVVPFLVLIPILAGNGAESMWWPILLALLKGVLALAVMFALGRYALRPLFREVTRTHSAELFTLTVLMVALAAAWITHELGLSLALGAFLAGLMLGETEFRHQIEADIRPFRDVLLGLFFITIGARLDIFQLPDIWPQVVALVGFLVLGKGLLVAALTRVAGNEAGVAVRTGMVLAQGGEFGFALLALAMKHELFDPATSQVVLTAVVVSMALTPFLVRYNGVVAKGLLHRSYLQRRTERQREVAEATHQLQDHIILCGYGRVGQNLAKFLRDEAQEYVALDLDPIRIRDARDAGERVFYGDATHRDLLEAAGLGRARALVVTFDEVNAALRILGRVRAEYPDLPILVRTRDDTYMEELSEAGATEVLPESLEASLMLATELLLTLGVPTGEVMRLLENARSSGYRQLRGLFTGAELDAGERAPAGGERLHTVLLPADAPSVGWRLAELGLEEQGVQVSAVRRGGIRGEEPTPDLELREGDALVLRGPSERLEWAEKRLLGG</sequence>
<dbReference type="GO" id="GO:0006813">
    <property type="term" value="P:potassium ion transport"/>
    <property type="evidence" value="ECO:0007669"/>
    <property type="project" value="UniProtKB-KW"/>
</dbReference>
<dbReference type="GO" id="GO:0005886">
    <property type="term" value="C:plasma membrane"/>
    <property type="evidence" value="ECO:0007669"/>
    <property type="project" value="TreeGrafter"/>
</dbReference>
<feature type="transmembrane region" description="Helical" evidence="11">
    <location>
        <begin position="57"/>
        <end position="74"/>
    </location>
</feature>
<evidence type="ECO:0000259" key="12">
    <source>
        <dbReference type="PROSITE" id="PS51201"/>
    </source>
</evidence>
<organism evidence="14 15">
    <name type="scientific">Thiohalorhabdus denitrificans</name>
    <dbReference type="NCBI Taxonomy" id="381306"/>
    <lineage>
        <taxon>Bacteria</taxon>
        <taxon>Pseudomonadati</taxon>
        <taxon>Pseudomonadota</taxon>
        <taxon>Gammaproteobacteria</taxon>
        <taxon>Thiohalorhabdales</taxon>
        <taxon>Thiohalorhabdaceae</taxon>
        <taxon>Thiohalorhabdus</taxon>
    </lineage>
</organism>
<gene>
    <name evidence="14" type="ORF">SAMN05661077_0222</name>
</gene>
<dbReference type="OrthoDB" id="9781411at2"/>
<dbReference type="STRING" id="381306.AN478_13145"/>
<keyword evidence="7" id="KW-0630">Potassium</keyword>
<keyword evidence="8 11" id="KW-1133">Transmembrane helix</keyword>
<dbReference type="Gene3D" id="3.40.50.720">
    <property type="entry name" value="NAD(P)-binding Rossmann-like Domain"/>
    <property type="match status" value="1"/>
</dbReference>
<evidence type="ECO:0000259" key="13">
    <source>
        <dbReference type="PROSITE" id="PS51202"/>
    </source>
</evidence>
<dbReference type="PANTHER" id="PTHR46157:SF4">
    <property type="entry name" value="K(+) EFFLUX ANTIPORTER 3, CHLOROPLASTIC"/>
    <property type="match status" value="1"/>
</dbReference>
<keyword evidence="5" id="KW-0633">Potassium transport</keyword>
<feature type="domain" description="RCK N-terminal" evidence="12">
    <location>
        <begin position="409"/>
        <end position="526"/>
    </location>
</feature>
<dbReference type="Gene3D" id="3.30.70.1450">
    <property type="entry name" value="Regulator of K+ conductance, C-terminal domain"/>
    <property type="match status" value="1"/>
</dbReference>
<dbReference type="PANTHER" id="PTHR46157">
    <property type="entry name" value="K(+) EFFLUX ANTIPORTER 3, CHLOROPLASTIC"/>
    <property type="match status" value="1"/>
</dbReference>
<protein>
    <submittedName>
        <fullName evidence="14">Kef-type potassium/proton antiporter, CPA2 family (TC 2.A.37.1)</fullName>
    </submittedName>
</protein>
<evidence type="ECO:0000256" key="1">
    <source>
        <dbReference type="ARBA" id="ARBA00004127"/>
    </source>
</evidence>
<dbReference type="Gene3D" id="1.20.1530.20">
    <property type="match status" value="1"/>
</dbReference>
<dbReference type="InterPro" id="IPR004771">
    <property type="entry name" value="K/H_exchanger"/>
</dbReference>
<evidence type="ECO:0000256" key="5">
    <source>
        <dbReference type="ARBA" id="ARBA00022538"/>
    </source>
</evidence>
<evidence type="ECO:0000256" key="2">
    <source>
        <dbReference type="ARBA" id="ARBA00005551"/>
    </source>
</evidence>
<feature type="domain" description="RCK C-terminal" evidence="13">
    <location>
        <begin position="574"/>
        <end position="658"/>
    </location>
</feature>
<dbReference type="GO" id="GO:0015297">
    <property type="term" value="F:antiporter activity"/>
    <property type="evidence" value="ECO:0007669"/>
    <property type="project" value="UniProtKB-KW"/>
</dbReference>
<evidence type="ECO:0000256" key="9">
    <source>
        <dbReference type="ARBA" id="ARBA00023065"/>
    </source>
</evidence>
<dbReference type="PATRIC" id="fig|381306.5.peg.1788"/>
<keyword evidence="3" id="KW-0813">Transport</keyword>
<dbReference type="EMBL" id="FMUN01000001">
    <property type="protein sequence ID" value="SCX75247.1"/>
    <property type="molecule type" value="Genomic_DNA"/>
</dbReference>
<dbReference type="InterPro" id="IPR003148">
    <property type="entry name" value="RCK_N"/>
</dbReference>
<evidence type="ECO:0000256" key="3">
    <source>
        <dbReference type="ARBA" id="ARBA00022448"/>
    </source>
</evidence>
<dbReference type="AlphaFoldDB" id="A0A0P9C3J0"/>
<proteinExistence type="inferred from homology"/>
<dbReference type="Pfam" id="PF00999">
    <property type="entry name" value="Na_H_Exchanger"/>
    <property type="match status" value="1"/>
</dbReference>
<evidence type="ECO:0000256" key="10">
    <source>
        <dbReference type="ARBA" id="ARBA00023136"/>
    </source>
</evidence>
<dbReference type="SUPFAM" id="SSF51735">
    <property type="entry name" value="NAD(P)-binding Rossmann-fold domains"/>
    <property type="match status" value="1"/>
</dbReference>
<feature type="transmembrane region" description="Helical" evidence="11">
    <location>
        <begin position="292"/>
        <end position="312"/>
    </location>
</feature>
<reference evidence="15" key="1">
    <citation type="submission" date="2016-10" db="EMBL/GenBank/DDBJ databases">
        <authorList>
            <person name="Varghese N."/>
        </authorList>
    </citation>
    <scope>NUCLEOTIDE SEQUENCE [LARGE SCALE GENOMIC DNA]</scope>
    <source>
        <strain evidence="15">HL 19</strain>
    </source>
</reference>
<evidence type="ECO:0000256" key="6">
    <source>
        <dbReference type="ARBA" id="ARBA00022692"/>
    </source>
</evidence>
<dbReference type="GO" id="GO:0008324">
    <property type="term" value="F:monoatomic cation transmembrane transporter activity"/>
    <property type="evidence" value="ECO:0007669"/>
    <property type="project" value="InterPro"/>
</dbReference>
<dbReference type="InterPro" id="IPR036721">
    <property type="entry name" value="RCK_C_sf"/>
</dbReference>
<dbReference type="InterPro" id="IPR006037">
    <property type="entry name" value="RCK_C"/>
</dbReference>
<evidence type="ECO:0000313" key="14">
    <source>
        <dbReference type="EMBL" id="SCX75247.1"/>
    </source>
</evidence>
<dbReference type="InterPro" id="IPR036291">
    <property type="entry name" value="NAD(P)-bd_dom_sf"/>
</dbReference>
<dbReference type="Pfam" id="PF02254">
    <property type="entry name" value="TrkA_N"/>
    <property type="match status" value="1"/>
</dbReference>
<comment type="similarity">
    <text evidence="2">Belongs to the monovalent cation:proton antiporter 2 (CPA2) transporter (TC 2.A.37) family.</text>
</comment>
<feature type="transmembrane region" description="Helical" evidence="11">
    <location>
        <begin position="114"/>
        <end position="135"/>
    </location>
</feature>
<dbReference type="NCBIfam" id="TIGR00932">
    <property type="entry name" value="2a37"/>
    <property type="match status" value="1"/>
</dbReference>
<feature type="transmembrane region" description="Helical" evidence="11">
    <location>
        <begin position="359"/>
        <end position="379"/>
    </location>
</feature>
<evidence type="ECO:0000256" key="8">
    <source>
        <dbReference type="ARBA" id="ARBA00022989"/>
    </source>
</evidence>
<feature type="transmembrane region" description="Helical" evidence="11">
    <location>
        <begin position="324"/>
        <end position="347"/>
    </location>
</feature>
<evidence type="ECO:0000256" key="7">
    <source>
        <dbReference type="ARBA" id="ARBA00022958"/>
    </source>
</evidence>
<dbReference type="SUPFAM" id="SSF116726">
    <property type="entry name" value="TrkA C-terminal domain-like"/>
    <property type="match status" value="1"/>
</dbReference>
<keyword evidence="4" id="KW-0050">Antiport</keyword>
<dbReference type="Pfam" id="PF02080">
    <property type="entry name" value="TrkA_C"/>
    <property type="match status" value="1"/>
</dbReference>
<comment type="subcellular location">
    <subcellularLocation>
        <location evidence="1">Endomembrane system</location>
        <topology evidence="1">Multi-pass membrane protein</topology>
    </subcellularLocation>
</comment>
<feature type="transmembrane region" description="Helical" evidence="11">
    <location>
        <begin position="147"/>
        <end position="171"/>
    </location>
</feature>
<dbReference type="Proteomes" id="UP000183104">
    <property type="component" value="Unassembled WGS sequence"/>
</dbReference>
<dbReference type="InterPro" id="IPR038770">
    <property type="entry name" value="Na+/solute_symporter_sf"/>
</dbReference>
<keyword evidence="10 11" id="KW-0472">Membrane</keyword>
<dbReference type="GO" id="GO:0012505">
    <property type="term" value="C:endomembrane system"/>
    <property type="evidence" value="ECO:0007669"/>
    <property type="project" value="UniProtKB-SubCell"/>
</dbReference>
<name>A0A0P9C3J0_9GAMM</name>
<dbReference type="PROSITE" id="PS51202">
    <property type="entry name" value="RCK_C"/>
    <property type="match status" value="1"/>
</dbReference>